<dbReference type="Pfam" id="PF01108">
    <property type="entry name" value="Tissue_fac"/>
    <property type="match status" value="1"/>
</dbReference>
<dbReference type="SUPFAM" id="SSF49265">
    <property type="entry name" value="Fibronectin type III"/>
    <property type="match status" value="2"/>
</dbReference>
<feature type="chain" id="PRO_5044627252" evidence="3">
    <location>
        <begin position="35"/>
        <end position="428"/>
    </location>
</feature>
<dbReference type="Ensembl" id="ENSSAUT00010056898.1">
    <property type="protein sequence ID" value="ENSSAUP00010054138.1"/>
    <property type="gene ID" value="ENSSAUG00010022337.1"/>
</dbReference>
<evidence type="ECO:0000256" key="2">
    <source>
        <dbReference type="SAM" id="Phobius"/>
    </source>
</evidence>
<dbReference type="Gene3D" id="2.60.40.10">
    <property type="entry name" value="Immunoglobulins"/>
    <property type="match status" value="2"/>
</dbReference>
<dbReference type="PROSITE" id="PS50853">
    <property type="entry name" value="FN3"/>
    <property type="match status" value="1"/>
</dbReference>
<accession>A0A671XSK1</accession>
<dbReference type="PANTHER" id="PTHR20859">
    <property type="entry name" value="INTERFERON/INTERLEUKIN RECEPTOR"/>
    <property type="match status" value="1"/>
</dbReference>
<evidence type="ECO:0000256" key="1">
    <source>
        <dbReference type="SAM" id="MobiDB-lite"/>
    </source>
</evidence>
<feature type="transmembrane region" description="Helical" evidence="2">
    <location>
        <begin position="249"/>
        <end position="275"/>
    </location>
</feature>
<reference evidence="5" key="2">
    <citation type="submission" date="2025-05" db="UniProtKB">
        <authorList>
            <consortium name="Ensembl"/>
        </authorList>
    </citation>
    <scope>IDENTIFICATION</scope>
</reference>
<feature type="signal peptide" evidence="3">
    <location>
        <begin position="1"/>
        <end position="34"/>
    </location>
</feature>
<dbReference type="Proteomes" id="UP000472265">
    <property type="component" value="Chromosome 9"/>
</dbReference>
<dbReference type="GeneTree" id="ENSGT00940000158406"/>
<gene>
    <name evidence="5" type="primary">LOC115588379</name>
</gene>
<feature type="compositionally biased region" description="Polar residues" evidence="1">
    <location>
        <begin position="379"/>
        <end position="397"/>
    </location>
</feature>
<feature type="compositionally biased region" description="Low complexity" evidence="1">
    <location>
        <begin position="361"/>
        <end position="374"/>
    </location>
</feature>
<feature type="domain" description="Fibronectin type-III" evidence="4">
    <location>
        <begin position="144"/>
        <end position="246"/>
    </location>
</feature>
<dbReference type="GO" id="GO:0004904">
    <property type="term" value="F:interferon receptor activity"/>
    <property type="evidence" value="ECO:0007669"/>
    <property type="project" value="Ensembl"/>
</dbReference>
<name>A0A671XSK1_SPAAU</name>
<evidence type="ECO:0000259" key="4">
    <source>
        <dbReference type="PROSITE" id="PS50853"/>
    </source>
</evidence>
<keyword evidence="2" id="KW-0472">Membrane</keyword>
<dbReference type="AlphaFoldDB" id="A0A671XSK1"/>
<evidence type="ECO:0000313" key="6">
    <source>
        <dbReference type="Proteomes" id="UP000472265"/>
    </source>
</evidence>
<dbReference type="PANTHER" id="PTHR20859:SF85">
    <property type="entry name" value="INTERFERON ALPHA_BETA RECEPTOR 1 ISOFORM X1"/>
    <property type="match status" value="1"/>
</dbReference>
<proteinExistence type="predicted"/>
<dbReference type="InterPro" id="IPR003961">
    <property type="entry name" value="FN3_dom"/>
</dbReference>
<keyword evidence="2" id="KW-0812">Transmembrane</keyword>
<dbReference type="InterPro" id="IPR015373">
    <property type="entry name" value="Interferon/interleukin_rcp_dom"/>
</dbReference>
<organism evidence="5 6">
    <name type="scientific">Sparus aurata</name>
    <name type="common">Gilthead sea bream</name>
    <dbReference type="NCBI Taxonomy" id="8175"/>
    <lineage>
        <taxon>Eukaryota</taxon>
        <taxon>Metazoa</taxon>
        <taxon>Chordata</taxon>
        <taxon>Craniata</taxon>
        <taxon>Vertebrata</taxon>
        <taxon>Euteleostomi</taxon>
        <taxon>Actinopterygii</taxon>
        <taxon>Neopterygii</taxon>
        <taxon>Teleostei</taxon>
        <taxon>Neoteleostei</taxon>
        <taxon>Acanthomorphata</taxon>
        <taxon>Eupercaria</taxon>
        <taxon>Spariformes</taxon>
        <taxon>Sparidae</taxon>
        <taxon>Sparus</taxon>
    </lineage>
</organism>
<dbReference type="InterPro" id="IPR013783">
    <property type="entry name" value="Ig-like_fold"/>
</dbReference>
<evidence type="ECO:0000313" key="5">
    <source>
        <dbReference type="Ensembl" id="ENSSAUP00010054143.1"/>
    </source>
</evidence>
<feature type="region of interest" description="Disordered" evidence="1">
    <location>
        <begin position="335"/>
        <end position="399"/>
    </location>
</feature>
<reference evidence="5" key="1">
    <citation type="submission" date="2021-04" db="EMBL/GenBank/DDBJ databases">
        <authorList>
            <consortium name="Wellcome Sanger Institute Data Sharing"/>
        </authorList>
    </citation>
    <scope>NUCLEOTIDE SEQUENCE [LARGE SCALE GENOMIC DNA]</scope>
</reference>
<dbReference type="Pfam" id="PF09294">
    <property type="entry name" value="Interfer-bind"/>
    <property type="match status" value="1"/>
</dbReference>
<keyword evidence="6" id="KW-1185">Reference proteome</keyword>
<protein>
    <submittedName>
        <fullName evidence="5">Interleukin 10 receptor, beta</fullName>
    </submittedName>
</protein>
<evidence type="ECO:0000256" key="3">
    <source>
        <dbReference type="SAM" id="SignalP"/>
    </source>
</evidence>
<dbReference type="InterPro" id="IPR036116">
    <property type="entry name" value="FN3_sf"/>
</dbReference>
<dbReference type="GO" id="GO:0005886">
    <property type="term" value="C:plasma membrane"/>
    <property type="evidence" value="ECO:0007669"/>
    <property type="project" value="TreeGrafter"/>
</dbReference>
<keyword evidence="2" id="KW-1133">Transmembrane helix</keyword>
<dbReference type="OrthoDB" id="9944680at2759"/>
<keyword evidence="3" id="KW-0732">Signal</keyword>
<sequence length="428" mass="47149">MKNCQHVEEISTSTMSAAVITGLLLLCLHTSAAGAEVAAPHNLAMVTVNTNYVLTWGWDQSAAEGHSVTFTTQYVAKYKLRSTKKKVTWSMACEEKPDRSCDLTDFDLHYLGIYVLRVRANLNGNHSDWVQKEFCPDKEAALGPPRKVTLALAGYDLDVNISDPLTRNNSSMREEVEKLYYHIVYWDSSTDPQASDAQLVSSSANLVTLPHLKPWTLYCVMVQTRSDFYNKSSSFTSPQCMKTEGAIPWWQIFLYFLASLLVCFLLVLVAVFGLYRTYKTIKSTFCPTNQLPPLFKTYICDSPGSDIPRLLTPDSESELLCDKVIICPEPVLEIHNPPPEALPSPTSGLEPDSSGRHSRQDSSGSGDSGVYSTGGSSGLRQPSSTQSSSGAVENSWQGDLEQVKMKDMAPGLKSPLLITDEGIVDMCV</sequence>
<dbReference type="Ensembl" id="ENSSAUT00010056903.1">
    <property type="protein sequence ID" value="ENSSAUP00010054143.1"/>
    <property type="gene ID" value="ENSSAUG00010022337.1"/>
</dbReference>
<dbReference type="InterPro" id="IPR050650">
    <property type="entry name" value="Type-II_Cytokine-TF_Rcpt"/>
</dbReference>
<dbReference type="Ensembl" id="ENSSAUT00010056944.1">
    <property type="protein sequence ID" value="ENSSAUP00010054184.1"/>
    <property type="gene ID" value="ENSSAUG00010022337.1"/>
</dbReference>